<dbReference type="PANTHER" id="PTHR24421">
    <property type="entry name" value="NITRATE/NITRITE SENSOR PROTEIN NARX-RELATED"/>
    <property type="match status" value="1"/>
</dbReference>
<dbReference type="Pfam" id="PF02518">
    <property type="entry name" value="HATPase_c"/>
    <property type="match status" value="1"/>
</dbReference>
<keyword evidence="4" id="KW-0472">Membrane</keyword>
<keyword evidence="7" id="KW-1185">Reference proteome</keyword>
<evidence type="ECO:0000313" key="7">
    <source>
        <dbReference type="Proteomes" id="UP001501074"/>
    </source>
</evidence>
<evidence type="ECO:0000256" key="2">
    <source>
        <dbReference type="ARBA" id="ARBA00022777"/>
    </source>
</evidence>
<dbReference type="Proteomes" id="UP001501074">
    <property type="component" value="Unassembled WGS sequence"/>
</dbReference>
<evidence type="ECO:0000256" key="4">
    <source>
        <dbReference type="SAM" id="Phobius"/>
    </source>
</evidence>
<keyword evidence="4" id="KW-0812">Transmembrane</keyword>
<proteinExistence type="predicted"/>
<dbReference type="CDD" id="cd16917">
    <property type="entry name" value="HATPase_UhpB-NarQ-NarX-like"/>
    <property type="match status" value="1"/>
</dbReference>
<name>A0ABP7AUK7_9ACTN</name>
<dbReference type="SUPFAM" id="SSF55874">
    <property type="entry name" value="ATPase domain of HSP90 chaperone/DNA topoisomerase II/histidine kinase"/>
    <property type="match status" value="1"/>
</dbReference>
<accession>A0ABP7AUK7</accession>
<dbReference type="EMBL" id="BAAAZO010000014">
    <property type="protein sequence ID" value="GAA3641022.1"/>
    <property type="molecule type" value="Genomic_DNA"/>
</dbReference>
<organism evidence="6 7">
    <name type="scientific">Kineosporia mesophila</name>
    <dbReference type="NCBI Taxonomy" id="566012"/>
    <lineage>
        <taxon>Bacteria</taxon>
        <taxon>Bacillati</taxon>
        <taxon>Actinomycetota</taxon>
        <taxon>Actinomycetes</taxon>
        <taxon>Kineosporiales</taxon>
        <taxon>Kineosporiaceae</taxon>
        <taxon>Kineosporia</taxon>
    </lineage>
</organism>
<comment type="caution">
    <text evidence="6">The sequence shown here is derived from an EMBL/GenBank/DDBJ whole genome shotgun (WGS) entry which is preliminary data.</text>
</comment>
<evidence type="ECO:0000313" key="6">
    <source>
        <dbReference type="EMBL" id="GAA3641022.1"/>
    </source>
</evidence>
<keyword evidence="4" id="KW-1133">Transmembrane helix</keyword>
<dbReference type="InterPro" id="IPR050482">
    <property type="entry name" value="Sensor_HK_TwoCompSys"/>
</dbReference>
<sequence>MQGCTCPASPSPGGSTLVQRTLPARRGIVRTGRPGVQAAVALTLARAVLVLRLVGCLMAALAGLATVGPQAWARFLLPLALVLAITLVQERVLDRLGPGRPRVALIAADTVIGLGVLLLGIGDPVCLIYQAGTSALAGALLGRMATPVWIGQALLAAATEGVVLGENAASPAGAAFVLVVPMLVFLAGAGAGGAGGPLLTRLQNELEDEREQDETPTADRVRNLLRSASLSVVRASARPGLADRLARLLVDDASTARQLARTPVRGLRFDDPRTDFADLVGRMSREWAAGRPIRVRTELTPIAPSPPVRHALAVILDEALENVLRHAHATRAGLELRGQGQHLELTIQDNGRGFAVPSHDEVLYTGRYEGLRLMTAHATGIGATLTVTSEPYSGTTISVRLPA</sequence>
<feature type="transmembrane region" description="Helical" evidence="4">
    <location>
        <begin position="39"/>
        <end position="65"/>
    </location>
</feature>
<evidence type="ECO:0000256" key="3">
    <source>
        <dbReference type="ARBA" id="ARBA00023012"/>
    </source>
</evidence>
<feature type="transmembrane region" description="Helical" evidence="4">
    <location>
        <begin position="172"/>
        <end position="194"/>
    </location>
</feature>
<gene>
    <name evidence="6" type="ORF">GCM10022223_70330</name>
</gene>
<protein>
    <recommendedName>
        <fullName evidence="5">Histidine kinase/HSP90-like ATPase domain-containing protein</fullName>
    </recommendedName>
</protein>
<feature type="transmembrane region" description="Helical" evidence="4">
    <location>
        <begin position="71"/>
        <end position="89"/>
    </location>
</feature>
<keyword evidence="1" id="KW-0808">Transferase</keyword>
<keyword evidence="3" id="KW-0902">Two-component regulatory system</keyword>
<evidence type="ECO:0000259" key="5">
    <source>
        <dbReference type="Pfam" id="PF02518"/>
    </source>
</evidence>
<keyword evidence="2" id="KW-0418">Kinase</keyword>
<reference evidence="7" key="1">
    <citation type="journal article" date="2019" name="Int. J. Syst. Evol. Microbiol.">
        <title>The Global Catalogue of Microorganisms (GCM) 10K type strain sequencing project: providing services to taxonomists for standard genome sequencing and annotation.</title>
        <authorList>
            <consortium name="The Broad Institute Genomics Platform"/>
            <consortium name="The Broad Institute Genome Sequencing Center for Infectious Disease"/>
            <person name="Wu L."/>
            <person name="Ma J."/>
        </authorList>
    </citation>
    <scope>NUCLEOTIDE SEQUENCE [LARGE SCALE GENOMIC DNA]</scope>
    <source>
        <strain evidence="7">JCM 16902</strain>
    </source>
</reference>
<dbReference type="InterPro" id="IPR003594">
    <property type="entry name" value="HATPase_dom"/>
</dbReference>
<dbReference type="Gene3D" id="3.30.565.10">
    <property type="entry name" value="Histidine kinase-like ATPase, C-terminal domain"/>
    <property type="match status" value="1"/>
</dbReference>
<feature type="domain" description="Histidine kinase/HSP90-like ATPase" evidence="5">
    <location>
        <begin position="311"/>
        <end position="402"/>
    </location>
</feature>
<dbReference type="InterPro" id="IPR036890">
    <property type="entry name" value="HATPase_C_sf"/>
</dbReference>
<evidence type="ECO:0000256" key="1">
    <source>
        <dbReference type="ARBA" id="ARBA00022679"/>
    </source>
</evidence>